<gene>
    <name evidence="2" type="ORF">BHS09_21140</name>
</gene>
<dbReference type="PROSITE" id="PS51186">
    <property type="entry name" value="GNAT"/>
    <property type="match status" value="1"/>
</dbReference>
<dbReference type="EMBL" id="CP017174">
    <property type="protein sequence ID" value="QDE69278.1"/>
    <property type="molecule type" value="Genomic_DNA"/>
</dbReference>
<feature type="domain" description="N-acetyltransferase" evidence="1">
    <location>
        <begin position="107"/>
        <end position="253"/>
    </location>
</feature>
<dbReference type="SUPFAM" id="SSF55729">
    <property type="entry name" value="Acyl-CoA N-acyltransferases (Nat)"/>
    <property type="match status" value="1"/>
</dbReference>
<dbReference type="CDD" id="cd04301">
    <property type="entry name" value="NAT_SF"/>
    <property type="match status" value="1"/>
</dbReference>
<evidence type="ECO:0000313" key="3">
    <source>
        <dbReference type="Proteomes" id="UP000320179"/>
    </source>
</evidence>
<dbReference type="Proteomes" id="UP000320179">
    <property type="component" value="Chromosome"/>
</dbReference>
<dbReference type="InterPro" id="IPR000182">
    <property type="entry name" value="GNAT_dom"/>
</dbReference>
<evidence type="ECO:0000313" key="2">
    <source>
        <dbReference type="EMBL" id="QDE69278.1"/>
    </source>
</evidence>
<evidence type="ECO:0000259" key="1">
    <source>
        <dbReference type="PROSITE" id="PS51186"/>
    </source>
</evidence>
<name>A0AAE6KTE4_MYXXA</name>
<reference evidence="2 3" key="1">
    <citation type="journal article" date="2019" name="Science">
        <title>Social genes are selection hotspots in kin groups of a soil microbe.</title>
        <authorList>
            <person name="Wielgoss S."/>
            <person name="Wolfensberger R."/>
            <person name="Sun L."/>
            <person name="Fiegna F."/>
            <person name="Velicer G.J."/>
        </authorList>
    </citation>
    <scope>NUCLEOTIDE SEQUENCE [LARGE SCALE GENOMIC DNA]</scope>
    <source>
        <strain evidence="2 3">MC3.5.9c15</strain>
    </source>
</reference>
<dbReference type="GO" id="GO:0016747">
    <property type="term" value="F:acyltransferase activity, transferring groups other than amino-acyl groups"/>
    <property type="evidence" value="ECO:0007669"/>
    <property type="project" value="InterPro"/>
</dbReference>
<proteinExistence type="predicted"/>
<organism evidence="2 3">
    <name type="scientific">Myxococcus xanthus</name>
    <dbReference type="NCBI Taxonomy" id="34"/>
    <lineage>
        <taxon>Bacteria</taxon>
        <taxon>Pseudomonadati</taxon>
        <taxon>Myxococcota</taxon>
        <taxon>Myxococcia</taxon>
        <taxon>Myxococcales</taxon>
        <taxon>Cystobacterineae</taxon>
        <taxon>Myxococcaceae</taxon>
        <taxon>Myxococcus</taxon>
    </lineage>
</organism>
<dbReference type="InterPro" id="IPR016181">
    <property type="entry name" value="Acyl_CoA_acyltransferase"/>
</dbReference>
<protein>
    <recommendedName>
        <fullName evidence="1">N-acetyltransferase domain-containing protein</fullName>
    </recommendedName>
</protein>
<dbReference type="Pfam" id="PF00583">
    <property type="entry name" value="Acetyltransf_1"/>
    <property type="match status" value="1"/>
</dbReference>
<sequence length="253" mass="27331">MRHAARERYESVHTPPFTAYFHPSDALVYLNYAIPDGPVTGDVSEPLRQLRAAFEQRVRVPRFEYVDSLAPQLADILRGAGYRVEAEAQLMVCTPDSYTPLPSPPELTISALTSDAPFEEMRSFCATTQEGFNPGAPVQVSDAEVSKTLADLKNGRALLAKWDGVPVAGGLVTPPHQGTSELAGVATLQAWRGRGIGAALVSRAAQEAFAHGVDVLFLSSVTEEAGRLYERAGFRFLTRLLFMVDAAAAQVSP</sequence>
<accession>A0AAE6KTE4</accession>
<dbReference type="AlphaFoldDB" id="A0AAE6KTE4"/>
<dbReference type="Gene3D" id="3.40.630.30">
    <property type="match status" value="1"/>
</dbReference>
<dbReference type="RefSeq" id="WP_161605165.1">
    <property type="nucleotide sequence ID" value="NZ_CP017172.1"/>
</dbReference>